<organism evidence="1 2">
    <name type="scientific">Agromyces humatus</name>
    <dbReference type="NCBI Taxonomy" id="279573"/>
    <lineage>
        <taxon>Bacteria</taxon>
        <taxon>Bacillati</taxon>
        <taxon>Actinomycetota</taxon>
        <taxon>Actinomycetes</taxon>
        <taxon>Micrococcales</taxon>
        <taxon>Microbacteriaceae</taxon>
        <taxon>Agromyces</taxon>
    </lineage>
</organism>
<reference evidence="2" key="1">
    <citation type="journal article" date="2019" name="Int. J. Syst. Evol. Microbiol.">
        <title>The Global Catalogue of Microorganisms (GCM) 10K type strain sequencing project: providing services to taxonomists for standard genome sequencing and annotation.</title>
        <authorList>
            <consortium name="The Broad Institute Genomics Platform"/>
            <consortium name="The Broad Institute Genome Sequencing Center for Infectious Disease"/>
            <person name="Wu L."/>
            <person name="Ma J."/>
        </authorList>
    </citation>
    <scope>NUCLEOTIDE SEQUENCE [LARGE SCALE GENOMIC DNA]</scope>
    <source>
        <strain evidence="2">JCM 14319</strain>
    </source>
</reference>
<proteinExistence type="predicted"/>
<gene>
    <name evidence="1" type="ORF">GCM10009747_33620</name>
</gene>
<accession>A0ABP4X7C0</accession>
<dbReference type="RefSeq" id="WP_232499623.1">
    <property type="nucleotide sequence ID" value="NZ_BAAANH010000008.1"/>
</dbReference>
<protein>
    <submittedName>
        <fullName evidence="1">Uncharacterized protein</fullName>
    </submittedName>
</protein>
<name>A0ABP4X7C0_9MICO</name>
<evidence type="ECO:0000313" key="2">
    <source>
        <dbReference type="Proteomes" id="UP001500506"/>
    </source>
</evidence>
<sequence>MTRFDDEITDAEFLAMNHRRIDCPLSWCRGRYLDHGGDGAEPDAWVHEGEDIKLGSLGSAAFIRVGAGPVRLAMSLELRGEFDVDGLQAIAADLHGIQAWTAQIGAILASDPMSGALE</sequence>
<dbReference type="EMBL" id="BAAANH010000008">
    <property type="protein sequence ID" value="GAA1769733.1"/>
    <property type="molecule type" value="Genomic_DNA"/>
</dbReference>
<keyword evidence="2" id="KW-1185">Reference proteome</keyword>
<dbReference type="Proteomes" id="UP001500506">
    <property type="component" value="Unassembled WGS sequence"/>
</dbReference>
<comment type="caution">
    <text evidence="1">The sequence shown here is derived from an EMBL/GenBank/DDBJ whole genome shotgun (WGS) entry which is preliminary data.</text>
</comment>
<evidence type="ECO:0000313" key="1">
    <source>
        <dbReference type="EMBL" id="GAA1769733.1"/>
    </source>
</evidence>